<evidence type="ECO:0000313" key="3">
    <source>
        <dbReference type="EMBL" id="EIJ41802.1"/>
    </source>
</evidence>
<evidence type="ECO:0000256" key="2">
    <source>
        <dbReference type="SAM" id="Phobius"/>
    </source>
</evidence>
<dbReference type="HOGENOM" id="CLU_1425471_0_0_6"/>
<dbReference type="AlphaFoldDB" id="I3CDV9"/>
<evidence type="ECO:0000256" key="1">
    <source>
        <dbReference type="SAM" id="MobiDB-lite"/>
    </source>
</evidence>
<accession>I3CDV9</accession>
<reference evidence="3 4" key="1">
    <citation type="submission" date="2011-11" db="EMBL/GenBank/DDBJ databases">
        <title>Improved High-Quality Draft sequence of Beggiatoa alba B18lD.</title>
        <authorList>
            <consortium name="US DOE Joint Genome Institute"/>
            <person name="Lucas S."/>
            <person name="Han J."/>
            <person name="Lapidus A."/>
            <person name="Cheng J.-F."/>
            <person name="Goodwin L."/>
            <person name="Pitluck S."/>
            <person name="Peters L."/>
            <person name="Mikhailova N."/>
            <person name="Held B."/>
            <person name="Detter J.C."/>
            <person name="Han C."/>
            <person name="Tapia R."/>
            <person name="Land M."/>
            <person name="Hauser L."/>
            <person name="Kyrpides N."/>
            <person name="Ivanova N."/>
            <person name="Pagani I."/>
            <person name="Samuel K."/>
            <person name="Teske A."/>
            <person name="Mueller J."/>
            <person name="Woyke T."/>
        </authorList>
    </citation>
    <scope>NUCLEOTIDE SEQUENCE [LARGE SCALE GENOMIC DNA]</scope>
    <source>
        <strain evidence="3 4">B18LD</strain>
    </source>
</reference>
<keyword evidence="2" id="KW-1133">Transmembrane helix</keyword>
<dbReference type="STRING" id="395493.BegalDRAFT_0894"/>
<organism evidence="3 4">
    <name type="scientific">Beggiatoa alba B18LD</name>
    <dbReference type="NCBI Taxonomy" id="395493"/>
    <lineage>
        <taxon>Bacteria</taxon>
        <taxon>Pseudomonadati</taxon>
        <taxon>Pseudomonadota</taxon>
        <taxon>Gammaproteobacteria</taxon>
        <taxon>Thiotrichales</taxon>
        <taxon>Thiotrichaceae</taxon>
        <taxon>Beggiatoa</taxon>
    </lineage>
</organism>
<proteinExistence type="predicted"/>
<protein>
    <submittedName>
        <fullName evidence="3">Uncharacterized protein</fullName>
    </submittedName>
</protein>
<name>I3CDV9_9GAMM</name>
<gene>
    <name evidence="3" type="ORF">BegalDRAFT_0894</name>
</gene>
<dbReference type="OrthoDB" id="10017222at2"/>
<keyword evidence="2" id="KW-0472">Membrane</keyword>
<dbReference type="Proteomes" id="UP000005744">
    <property type="component" value="Unassembled WGS sequence"/>
</dbReference>
<dbReference type="RefSeq" id="WP_002684080.1">
    <property type="nucleotide sequence ID" value="NZ_JH600070.1"/>
</dbReference>
<keyword evidence="2" id="KW-0812">Transmembrane</keyword>
<feature type="region of interest" description="Disordered" evidence="1">
    <location>
        <begin position="1"/>
        <end position="23"/>
    </location>
</feature>
<sequence length="190" mass="21104">MIQSEGIAKSARRNRRERYSNQATSTLANLSQHPISVFKSARRLRRERYAMQPSPCLTAVQVTHSIVAVVGTSSPSMALSARRARRAYYATQTTSTTKPALVVTKPVEETAIKQAEPVKTTPVTPPVTIEKPAPAPVVSKPVPKVTPVLERPRNEPDYQQVQKWEWILFILLLGVGAIVFYTLGLHHLLN</sequence>
<evidence type="ECO:0000313" key="4">
    <source>
        <dbReference type="Proteomes" id="UP000005744"/>
    </source>
</evidence>
<feature type="transmembrane region" description="Helical" evidence="2">
    <location>
        <begin position="166"/>
        <end position="189"/>
    </location>
</feature>
<dbReference type="EMBL" id="JH600070">
    <property type="protein sequence ID" value="EIJ41802.1"/>
    <property type="molecule type" value="Genomic_DNA"/>
</dbReference>
<keyword evidence="4" id="KW-1185">Reference proteome</keyword>